<dbReference type="SUPFAM" id="SSF56300">
    <property type="entry name" value="Metallo-dependent phosphatases"/>
    <property type="match status" value="1"/>
</dbReference>
<keyword evidence="6" id="KW-1185">Reference proteome</keyword>
<sequence length="467" mass="53206">MQSFSHLYAKFLFAGILLTAGTAPGYAQQNKTYPPSSFPDRIILGYKGNPAISQAVNWRTDSTVTTAIAAIHEADPSPDFPSKARTVQAATHQVVIDGKTIHYHEANFGDLKPATQYVYRVGDGKAWSEWFHFKTASDKPEPVSFLYFGDAQNDIRSLWSRAVRGAFANMPKANLMIHAGDLINNSNADYQWGEWFEAGGWINGMVPNLATPGNHEYYRDEKRNLFVSKHWKPQFALPENGPQGLSETAYYVDYQGVRFISLDSQAAILDSTTMKKQAGWFEQVTINNPNRWTIVVHHHPIYSTKNGRDNDEWRDTMEPLYKKHKVDIVLQGHDHTYGRGLNIPVGQSRKKPDGPIYVVSVSGPKMYDIGLQNWMDRAASNTQLYQAITVDQNKLAFKAFTVNGDLYDAFDLNKDKNGVNTLVELSNTLKMQERLDLPEHYMKTFKEEELKEYNQRYQEYKKRKGIK</sequence>
<dbReference type="InterPro" id="IPR004843">
    <property type="entry name" value="Calcineurin-like_PHP"/>
</dbReference>
<reference evidence="5 6" key="1">
    <citation type="submission" date="2018-03" db="EMBL/GenBank/DDBJ databases">
        <title>Genomic Encyclopedia of Archaeal and Bacterial Type Strains, Phase II (KMG-II): from individual species to whole genera.</title>
        <authorList>
            <person name="Goeker M."/>
        </authorList>
    </citation>
    <scope>NUCLEOTIDE SEQUENCE [LARGE SCALE GENOMIC DNA]</scope>
    <source>
        <strain evidence="5 6">DSM 29057</strain>
    </source>
</reference>
<dbReference type="AlphaFoldDB" id="A0A2P8FYK1"/>
<dbReference type="GO" id="GO:0046872">
    <property type="term" value="F:metal ion binding"/>
    <property type="evidence" value="ECO:0007669"/>
    <property type="project" value="InterPro"/>
</dbReference>
<dbReference type="Pfam" id="PF16656">
    <property type="entry name" value="Pur_ac_phosph_N"/>
    <property type="match status" value="1"/>
</dbReference>
<dbReference type="InterPro" id="IPR008963">
    <property type="entry name" value="Purple_acid_Pase-like_N"/>
</dbReference>
<proteinExistence type="predicted"/>
<evidence type="ECO:0000259" key="3">
    <source>
        <dbReference type="Pfam" id="PF00149"/>
    </source>
</evidence>
<dbReference type="OrthoDB" id="9809781at2"/>
<gene>
    <name evidence="5" type="ORF">CLV60_109297</name>
</gene>
<name>A0A2P8FYK1_9BACT</name>
<feature type="domain" description="Purple acid phosphatase N-terminal" evidence="4">
    <location>
        <begin position="39"/>
        <end position="135"/>
    </location>
</feature>
<protein>
    <submittedName>
        <fullName evidence="5">Purple acid phosphatase-like protein</fullName>
    </submittedName>
</protein>
<dbReference type="RefSeq" id="WP_106597131.1">
    <property type="nucleotide sequence ID" value="NZ_PYAS01000009.1"/>
</dbReference>
<feature type="domain" description="Calcineurin-like phosphoesterase" evidence="3">
    <location>
        <begin position="166"/>
        <end position="337"/>
    </location>
</feature>
<dbReference type="Pfam" id="PF00149">
    <property type="entry name" value="Metallophos"/>
    <property type="match status" value="1"/>
</dbReference>
<evidence type="ECO:0000256" key="2">
    <source>
        <dbReference type="SAM" id="SignalP"/>
    </source>
</evidence>
<dbReference type="SUPFAM" id="SSF49363">
    <property type="entry name" value="Purple acid phosphatase, N-terminal domain"/>
    <property type="match status" value="1"/>
</dbReference>
<dbReference type="EMBL" id="PYAS01000009">
    <property type="protein sequence ID" value="PSL26803.1"/>
    <property type="molecule type" value="Genomic_DNA"/>
</dbReference>
<dbReference type="Gene3D" id="2.60.40.380">
    <property type="entry name" value="Purple acid phosphatase-like, N-terminal"/>
    <property type="match status" value="1"/>
</dbReference>
<dbReference type="InterPro" id="IPR029052">
    <property type="entry name" value="Metallo-depent_PP-like"/>
</dbReference>
<evidence type="ECO:0000313" key="6">
    <source>
        <dbReference type="Proteomes" id="UP000241964"/>
    </source>
</evidence>
<dbReference type="PANTHER" id="PTHR45867:SF3">
    <property type="entry name" value="ACID PHOSPHATASE TYPE 7"/>
    <property type="match status" value="1"/>
</dbReference>
<keyword evidence="1 2" id="KW-0732">Signal</keyword>
<feature type="chain" id="PRO_5015165964" evidence="2">
    <location>
        <begin position="28"/>
        <end position="467"/>
    </location>
</feature>
<dbReference type="GO" id="GO:0003993">
    <property type="term" value="F:acid phosphatase activity"/>
    <property type="evidence" value="ECO:0007669"/>
    <property type="project" value="InterPro"/>
</dbReference>
<feature type="signal peptide" evidence="2">
    <location>
        <begin position="1"/>
        <end position="27"/>
    </location>
</feature>
<dbReference type="Proteomes" id="UP000241964">
    <property type="component" value="Unassembled WGS sequence"/>
</dbReference>
<dbReference type="InterPro" id="IPR015914">
    <property type="entry name" value="PAPs_N"/>
</dbReference>
<dbReference type="Gene3D" id="3.60.21.10">
    <property type="match status" value="1"/>
</dbReference>
<comment type="caution">
    <text evidence="5">The sequence shown here is derived from an EMBL/GenBank/DDBJ whole genome shotgun (WGS) entry which is preliminary data.</text>
</comment>
<organism evidence="5 6">
    <name type="scientific">Dyadobacter jiangsuensis</name>
    <dbReference type="NCBI Taxonomy" id="1591085"/>
    <lineage>
        <taxon>Bacteria</taxon>
        <taxon>Pseudomonadati</taxon>
        <taxon>Bacteroidota</taxon>
        <taxon>Cytophagia</taxon>
        <taxon>Cytophagales</taxon>
        <taxon>Spirosomataceae</taxon>
        <taxon>Dyadobacter</taxon>
    </lineage>
</organism>
<evidence type="ECO:0000313" key="5">
    <source>
        <dbReference type="EMBL" id="PSL26803.1"/>
    </source>
</evidence>
<evidence type="ECO:0000256" key="1">
    <source>
        <dbReference type="ARBA" id="ARBA00022729"/>
    </source>
</evidence>
<evidence type="ECO:0000259" key="4">
    <source>
        <dbReference type="Pfam" id="PF16656"/>
    </source>
</evidence>
<dbReference type="PANTHER" id="PTHR45867">
    <property type="entry name" value="PURPLE ACID PHOSPHATASE"/>
    <property type="match status" value="1"/>
</dbReference>
<accession>A0A2P8FYK1</accession>